<evidence type="ECO:0000313" key="1">
    <source>
        <dbReference type="EMBL" id="PQJ14392.1"/>
    </source>
</evidence>
<dbReference type="RefSeq" id="WP_105000020.1">
    <property type="nucleotide sequence ID" value="NZ_MQVX01000001.1"/>
</dbReference>
<dbReference type="OrthoDB" id="1262821at2"/>
<accession>A0A2S7T393</accession>
<organism evidence="1 2">
    <name type="scientific">Aureicoccus marinus</name>
    <dbReference type="NCBI Taxonomy" id="754435"/>
    <lineage>
        <taxon>Bacteria</taxon>
        <taxon>Pseudomonadati</taxon>
        <taxon>Bacteroidota</taxon>
        <taxon>Flavobacteriia</taxon>
        <taxon>Flavobacteriales</taxon>
        <taxon>Flavobacteriaceae</taxon>
        <taxon>Aureicoccus</taxon>
    </lineage>
</organism>
<proteinExistence type="predicted"/>
<name>A0A2S7T393_9FLAO</name>
<keyword evidence="2" id="KW-1185">Reference proteome</keyword>
<gene>
    <name evidence="1" type="ORF">BST99_00285</name>
</gene>
<evidence type="ECO:0008006" key="3">
    <source>
        <dbReference type="Google" id="ProtNLM"/>
    </source>
</evidence>
<sequence>MKISCEQAAEICNKSQYREASLMEIIKLKYHIFICKTCKLFTTKNTKLTKLCNESKLQILSEEEKAKMKAELEKSNN</sequence>
<dbReference type="EMBL" id="MQVX01000001">
    <property type="protein sequence ID" value="PQJ14392.1"/>
    <property type="molecule type" value="Genomic_DNA"/>
</dbReference>
<protein>
    <recommendedName>
        <fullName evidence="3">Glycine dehydrogenase</fullName>
    </recommendedName>
</protein>
<comment type="caution">
    <text evidence="1">The sequence shown here is derived from an EMBL/GenBank/DDBJ whole genome shotgun (WGS) entry which is preliminary data.</text>
</comment>
<reference evidence="2" key="1">
    <citation type="submission" date="2016-11" db="EMBL/GenBank/DDBJ databases">
        <title>Trade-off between light-utilization and light-protection in marine flavobacteria.</title>
        <authorList>
            <person name="Kumagai Y."/>
            <person name="Yoshizawa S."/>
            <person name="Kogure K."/>
        </authorList>
    </citation>
    <scope>NUCLEOTIDE SEQUENCE [LARGE SCALE GENOMIC DNA]</scope>
    <source>
        <strain evidence="2">SG-18</strain>
    </source>
</reference>
<dbReference type="AlphaFoldDB" id="A0A2S7T393"/>
<evidence type="ECO:0000313" key="2">
    <source>
        <dbReference type="Proteomes" id="UP000239366"/>
    </source>
</evidence>
<dbReference type="Proteomes" id="UP000239366">
    <property type="component" value="Unassembled WGS sequence"/>
</dbReference>